<proteinExistence type="predicted"/>
<dbReference type="InterPro" id="IPR029151">
    <property type="entry name" value="Sensor-like_sf"/>
</dbReference>
<dbReference type="PANTHER" id="PTHR44757">
    <property type="entry name" value="DIGUANYLATE CYCLASE DGCP"/>
    <property type="match status" value="1"/>
</dbReference>
<dbReference type="Gene3D" id="6.10.340.10">
    <property type="match status" value="1"/>
</dbReference>
<keyword evidence="6" id="KW-1185">Reference proteome</keyword>
<dbReference type="SUPFAM" id="SSF141868">
    <property type="entry name" value="EAL domain-like"/>
    <property type="match status" value="1"/>
</dbReference>
<dbReference type="Pfam" id="PF00672">
    <property type="entry name" value="HAMP"/>
    <property type="match status" value="1"/>
</dbReference>
<name>A0A7W7AF88_9SPHN</name>
<dbReference type="Pfam" id="PF00563">
    <property type="entry name" value="EAL"/>
    <property type="match status" value="1"/>
</dbReference>
<sequence>MILPVRFHSLRARLTVLYAGLFSAGLLALAILAQGMIERSARRTAADALAASGSVYERLWQERERSLLGAADVLARDFGFRSAVASGDAATIVSALASLRTRADAPYAVLIDMTGQVIGNAGPVHDRLATLHGDMMGERRDAVVAVDGRASRIVTAPVLAPLEIGRIVLIVPLNAQEMRGLEQLSSIPLNAGILVRQHKGWTGGGRRIGLSSPADRVFTLSGPAGQSFAMLKPLHGMGDTAEAALLLSYPMDRAMAPYRSIQIGLVVAGLVWLALIGVGSARLARSIARPVVALDRAARRLAEGERTEVAVETEDEIGRLSASFNRMSKGIVEREERIAHLAFHDVLTNLPNRAFFRQSLDQEIARAARNGESLALLYMDLDGFKVVNDTLGHPIGDSLLRMVGQRLLELSDNAFVARLGGDEFVIVISETADHSSSRRLAHGILDLFAQPILVEGREVTAGISIGISLFPADAATGEALVRNADLALYRAKQDGRGVYRFFEQALDEQARRRRQIEADLRGAIRTGGLELRFQPIVRTSDIAIRGFEALLRWPHPTEGYIPPVEFIPVAEETGLIVPLGEWVIHEACRVAAAWPADIRVAVNVSPLQFRAPGFQAVVLQALARSGLSPARLEIEITESVFLDGVDAVTDILHQLRGLGVRIALDDFGTGYSSLSYLRSFPFDKLKIDRSFVTNIADDPNAGAIVKAILDLASALQMETTAEGVENPAQQAELQSRGCDTLQGFLFSRPVDATAAGELIERGHQQGRSRAA</sequence>
<keyword evidence="1" id="KW-0812">Transmembrane</keyword>
<dbReference type="PROSITE" id="PS50885">
    <property type="entry name" value="HAMP"/>
    <property type="match status" value="1"/>
</dbReference>
<protein>
    <submittedName>
        <fullName evidence="5">Diguanylate cyclase (GGDEF)-like protein</fullName>
    </submittedName>
</protein>
<dbReference type="InterPro" id="IPR035919">
    <property type="entry name" value="EAL_sf"/>
</dbReference>
<feature type="domain" description="HAMP" evidence="3">
    <location>
        <begin position="285"/>
        <end position="336"/>
    </location>
</feature>
<dbReference type="SMART" id="SM00267">
    <property type="entry name" value="GGDEF"/>
    <property type="match status" value="1"/>
</dbReference>
<dbReference type="SUPFAM" id="SSF55073">
    <property type="entry name" value="Nucleotide cyclase"/>
    <property type="match status" value="1"/>
</dbReference>
<evidence type="ECO:0000259" key="3">
    <source>
        <dbReference type="PROSITE" id="PS50885"/>
    </source>
</evidence>
<reference evidence="5 6" key="1">
    <citation type="submission" date="2020-08" db="EMBL/GenBank/DDBJ databases">
        <title>Genomic Encyclopedia of Type Strains, Phase IV (KMG-IV): sequencing the most valuable type-strain genomes for metagenomic binning, comparative biology and taxonomic classification.</title>
        <authorList>
            <person name="Goeker M."/>
        </authorList>
    </citation>
    <scope>NUCLEOTIDE SEQUENCE [LARGE SCALE GENOMIC DNA]</scope>
    <source>
        <strain evidence="5 6">DSM 15867</strain>
    </source>
</reference>
<keyword evidence="1" id="KW-0472">Membrane</keyword>
<evidence type="ECO:0000313" key="5">
    <source>
        <dbReference type="EMBL" id="MBB4615955.1"/>
    </source>
</evidence>
<dbReference type="PROSITE" id="PS50883">
    <property type="entry name" value="EAL"/>
    <property type="match status" value="1"/>
</dbReference>
<dbReference type="Proteomes" id="UP000574769">
    <property type="component" value="Unassembled WGS sequence"/>
</dbReference>
<evidence type="ECO:0000259" key="2">
    <source>
        <dbReference type="PROSITE" id="PS50883"/>
    </source>
</evidence>
<dbReference type="InterPro" id="IPR029787">
    <property type="entry name" value="Nucleotide_cyclase"/>
</dbReference>
<dbReference type="Pfam" id="PF00990">
    <property type="entry name" value="GGDEF"/>
    <property type="match status" value="1"/>
</dbReference>
<dbReference type="InterPro" id="IPR052155">
    <property type="entry name" value="Biofilm_reg_signaling"/>
</dbReference>
<dbReference type="GO" id="GO:0016020">
    <property type="term" value="C:membrane"/>
    <property type="evidence" value="ECO:0007669"/>
    <property type="project" value="InterPro"/>
</dbReference>
<evidence type="ECO:0000313" key="6">
    <source>
        <dbReference type="Proteomes" id="UP000574769"/>
    </source>
</evidence>
<dbReference type="PANTHER" id="PTHR44757:SF2">
    <property type="entry name" value="BIOFILM ARCHITECTURE MAINTENANCE PROTEIN MBAA"/>
    <property type="match status" value="1"/>
</dbReference>
<dbReference type="RefSeq" id="WP_184110482.1">
    <property type="nucleotide sequence ID" value="NZ_JACHNY010000001.1"/>
</dbReference>
<dbReference type="AlphaFoldDB" id="A0A7W7AF88"/>
<dbReference type="SUPFAM" id="SSF103190">
    <property type="entry name" value="Sensory domain-like"/>
    <property type="match status" value="1"/>
</dbReference>
<dbReference type="InterPro" id="IPR000160">
    <property type="entry name" value="GGDEF_dom"/>
</dbReference>
<dbReference type="SUPFAM" id="SSF158472">
    <property type="entry name" value="HAMP domain-like"/>
    <property type="match status" value="1"/>
</dbReference>
<dbReference type="Gene3D" id="3.20.20.450">
    <property type="entry name" value="EAL domain"/>
    <property type="match status" value="1"/>
</dbReference>
<evidence type="ECO:0000256" key="1">
    <source>
        <dbReference type="SAM" id="Phobius"/>
    </source>
</evidence>
<dbReference type="NCBIfam" id="TIGR00254">
    <property type="entry name" value="GGDEF"/>
    <property type="match status" value="1"/>
</dbReference>
<dbReference type="CDD" id="cd01949">
    <property type="entry name" value="GGDEF"/>
    <property type="match status" value="1"/>
</dbReference>
<feature type="transmembrane region" description="Helical" evidence="1">
    <location>
        <begin position="12"/>
        <end position="33"/>
    </location>
</feature>
<dbReference type="InterPro" id="IPR003660">
    <property type="entry name" value="HAMP_dom"/>
</dbReference>
<gene>
    <name evidence="5" type="ORF">GGQ96_000061</name>
</gene>
<dbReference type="InterPro" id="IPR043128">
    <property type="entry name" value="Rev_trsase/Diguanyl_cyclase"/>
</dbReference>
<dbReference type="Gene3D" id="3.30.70.270">
    <property type="match status" value="1"/>
</dbReference>
<feature type="transmembrane region" description="Helical" evidence="1">
    <location>
        <begin position="261"/>
        <end position="281"/>
    </location>
</feature>
<evidence type="ECO:0000259" key="4">
    <source>
        <dbReference type="PROSITE" id="PS50887"/>
    </source>
</evidence>
<dbReference type="CDD" id="cd01948">
    <property type="entry name" value="EAL"/>
    <property type="match status" value="1"/>
</dbReference>
<dbReference type="GO" id="GO:0007165">
    <property type="term" value="P:signal transduction"/>
    <property type="evidence" value="ECO:0007669"/>
    <property type="project" value="InterPro"/>
</dbReference>
<comment type="caution">
    <text evidence="5">The sequence shown here is derived from an EMBL/GenBank/DDBJ whole genome shotgun (WGS) entry which is preliminary data.</text>
</comment>
<accession>A0A7W7AF88</accession>
<feature type="domain" description="EAL" evidence="2">
    <location>
        <begin position="513"/>
        <end position="763"/>
    </location>
</feature>
<dbReference type="InterPro" id="IPR001633">
    <property type="entry name" value="EAL_dom"/>
</dbReference>
<feature type="domain" description="GGDEF" evidence="4">
    <location>
        <begin position="372"/>
        <end position="504"/>
    </location>
</feature>
<dbReference type="SMART" id="SM00304">
    <property type="entry name" value="HAMP"/>
    <property type="match status" value="1"/>
</dbReference>
<dbReference type="SMART" id="SM00052">
    <property type="entry name" value="EAL"/>
    <property type="match status" value="1"/>
</dbReference>
<keyword evidence="1" id="KW-1133">Transmembrane helix</keyword>
<dbReference type="CDD" id="cd06225">
    <property type="entry name" value="HAMP"/>
    <property type="match status" value="1"/>
</dbReference>
<organism evidence="5 6">
    <name type="scientific">Sphingomonas abaci</name>
    <dbReference type="NCBI Taxonomy" id="237611"/>
    <lineage>
        <taxon>Bacteria</taxon>
        <taxon>Pseudomonadati</taxon>
        <taxon>Pseudomonadota</taxon>
        <taxon>Alphaproteobacteria</taxon>
        <taxon>Sphingomonadales</taxon>
        <taxon>Sphingomonadaceae</taxon>
        <taxon>Sphingomonas</taxon>
    </lineage>
</organism>
<dbReference type="PROSITE" id="PS50887">
    <property type="entry name" value="GGDEF"/>
    <property type="match status" value="1"/>
</dbReference>
<dbReference type="EMBL" id="JACHNY010000001">
    <property type="protein sequence ID" value="MBB4615955.1"/>
    <property type="molecule type" value="Genomic_DNA"/>
</dbReference>